<evidence type="ECO:0000313" key="1">
    <source>
        <dbReference type="EMBL" id="KAG0412650.1"/>
    </source>
</evidence>
<protein>
    <submittedName>
        <fullName evidence="1">Uncharacterized protein</fullName>
    </submittedName>
</protein>
<keyword evidence="2" id="KW-1185">Reference proteome</keyword>
<dbReference type="Proteomes" id="UP000805193">
    <property type="component" value="Unassembled WGS sequence"/>
</dbReference>
<accession>A0AC60NZR1</accession>
<name>A0AC60NZR1_IXOPE</name>
<dbReference type="EMBL" id="JABSTQ010011333">
    <property type="protein sequence ID" value="KAG0412650.1"/>
    <property type="molecule type" value="Genomic_DNA"/>
</dbReference>
<reference evidence="1 2" key="1">
    <citation type="journal article" date="2020" name="Cell">
        <title>Large-Scale Comparative Analyses of Tick Genomes Elucidate Their Genetic Diversity and Vector Capacities.</title>
        <authorList>
            <consortium name="Tick Genome and Microbiome Consortium (TIGMIC)"/>
            <person name="Jia N."/>
            <person name="Wang J."/>
            <person name="Shi W."/>
            <person name="Du L."/>
            <person name="Sun Y."/>
            <person name="Zhan W."/>
            <person name="Jiang J.F."/>
            <person name="Wang Q."/>
            <person name="Zhang B."/>
            <person name="Ji P."/>
            <person name="Bell-Sakyi L."/>
            <person name="Cui X.M."/>
            <person name="Yuan T.T."/>
            <person name="Jiang B.G."/>
            <person name="Yang W.F."/>
            <person name="Lam T.T."/>
            <person name="Chang Q.C."/>
            <person name="Ding S.J."/>
            <person name="Wang X.J."/>
            <person name="Zhu J.G."/>
            <person name="Ruan X.D."/>
            <person name="Zhao L."/>
            <person name="Wei J.T."/>
            <person name="Ye R.Z."/>
            <person name="Que T.C."/>
            <person name="Du C.H."/>
            <person name="Zhou Y.H."/>
            <person name="Cheng J.X."/>
            <person name="Dai P.F."/>
            <person name="Guo W.B."/>
            <person name="Han X.H."/>
            <person name="Huang E.J."/>
            <person name="Li L.F."/>
            <person name="Wei W."/>
            <person name="Gao Y.C."/>
            <person name="Liu J.Z."/>
            <person name="Shao H.Z."/>
            <person name="Wang X."/>
            <person name="Wang C.C."/>
            <person name="Yang T.C."/>
            <person name="Huo Q.B."/>
            <person name="Li W."/>
            <person name="Chen H.Y."/>
            <person name="Chen S.E."/>
            <person name="Zhou L.G."/>
            <person name="Ni X.B."/>
            <person name="Tian J.H."/>
            <person name="Sheng Y."/>
            <person name="Liu T."/>
            <person name="Pan Y.S."/>
            <person name="Xia L.Y."/>
            <person name="Li J."/>
            <person name="Zhao F."/>
            <person name="Cao W.C."/>
        </authorList>
    </citation>
    <scope>NUCLEOTIDE SEQUENCE [LARGE SCALE GENOMIC DNA]</scope>
    <source>
        <strain evidence="1">Iper-2018</strain>
    </source>
</reference>
<sequence>MFFRGLVAVFLVTTCVLVYNLSGDHNPKPLTILLWTTWSGKERYPYFKEDVVDSKCPQVCLFTRQRRHLKSSAAILFHGKDIYLNDMPSYRSPQQRWIFFSLEPPTATSLSMLEKLDELFNMTMTYRQDSDITTFYGYTVQARKRARVTAKPKEYLRAAKPGAAVWMVSHCKTDSRRETYVSELQKVLPVDIFGKCGKLVCEPKASDACYQDAAKNYSFYLSFENSICRDYVTEKFFRPLLFDLVPVVLGGGDYVSVAPPGSYINALDFRSPAELGEYLKRVAADPEWYESFFLWKNHFKLKYEHLGCKLCSKLHFDIASGRTFTYNKFRKWFLEDARCANWKQLLHGRA</sequence>
<evidence type="ECO:0000313" key="2">
    <source>
        <dbReference type="Proteomes" id="UP000805193"/>
    </source>
</evidence>
<organism evidence="1 2">
    <name type="scientific">Ixodes persulcatus</name>
    <name type="common">Taiga tick</name>
    <dbReference type="NCBI Taxonomy" id="34615"/>
    <lineage>
        <taxon>Eukaryota</taxon>
        <taxon>Metazoa</taxon>
        <taxon>Ecdysozoa</taxon>
        <taxon>Arthropoda</taxon>
        <taxon>Chelicerata</taxon>
        <taxon>Arachnida</taxon>
        <taxon>Acari</taxon>
        <taxon>Parasitiformes</taxon>
        <taxon>Ixodida</taxon>
        <taxon>Ixodoidea</taxon>
        <taxon>Ixodidae</taxon>
        <taxon>Ixodinae</taxon>
        <taxon>Ixodes</taxon>
    </lineage>
</organism>
<gene>
    <name evidence="1" type="ORF">HPB47_010242</name>
</gene>
<comment type="caution">
    <text evidence="1">The sequence shown here is derived from an EMBL/GenBank/DDBJ whole genome shotgun (WGS) entry which is preliminary data.</text>
</comment>
<proteinExistence type="predicted"/>